<dbReference type="UniPathway" id="UPA00253"/>
<dbReference type="InterPro" id="IPR027277">
    <property type="entry name" value="NadC/ModD"/>
</dbReference>
<dbReference type="GO" id="GO:0005737">
    <property type="term" value="C:cytoplasm"/>
    <property type="evidence" value="ECO:0007669"/>
    <property type="project" value="TreeGrafter"/>
</dbReference>
<dbReference type="Gene3D" id="3.90.1170.20">
    <property type="entry name" value="Quinolinate phosphoribosyl transferase, N-terminal domain"/>
    <property type="match status" value="1"/>
</dbReference>
<dbReference type="GO" id="GO:0004514">
    <property type="term" value="F:nicotinate-nucleotide diphosphorylase (carboxylating) activity"/>
    <property type="evidence" value="ECO:0007669"/>
    <property type="project" value="InterPro"/>
</dbReference>
<organism evidence="9 10">
    <name type="scientific">Chionis minor</name>
    <name type="common">Black-faced sheathbill</name>
    <dbReference type="NCBI Taxonomy" id="227182"/>
    <lineage>
        <taxon>Eukaryota</taxon>
        <taxon>Metazoa</taxon>
        <taxon>Chordata</taxon>
        <taxon>Craniata</taxon>
        <taxon>Vertebrata</taxon>
        <taxon>Euteleostomi</taxon>
        <taxon>Archelosauria</taxon>
        <taxon>Archosauria</taxon>
        <taxon>Dinosauria</taxon>
        <taxon>Saurischia</taxon>
        <taxon>Theropoda</taxon>
        <taxon>Coelurosauria</taxon>
        <taxon>Aves</taxon>
        <taxon>Neognathae</taxon>
        <taxon>Neoaves</taxon>
        <taxon>Charadriiformes</taxon>
        <taxon>Chionididae</taxon>
        <taxon>Chionis</taxon>
    </lineage>
</organism>
<proteinExistence type="inferred from homology"/>
<gene>
    <name evidence="9" type="primary">Qprt</name>
    <name evidence="9" type="ORF">CHIMIN_R14954</name>
</gene>
<dbReference type="AlphaFoldDB" id="A0A7K7FAE9"/>
<dbReference type="OrthoDB" id="10067394at2759"/>
<dbReference type="InterPro" id="IPR013785">
    <property type="entry name" value="Aldolase_TIM"/>
</dbReference>
<evidence type="ECO:0000256" key="3">
    <source>
        <dbReference type="ARBA" id="ARBA00009400"/>
    </source>
</evidence>
<comment type="caution">
    <text evidence="9">The sequence shown here is derived from an EMBL/GenBank/DDBJ whole genome shotgun (WGS) entry which is preliminary data.</text>
</comment>
<evidence type="ECO:0000256" key="1">
    <source>
        <dbReference type="ARBA" id="ARBA00003237"/>
    </source>
</evidence>
<dbReference type="EMBL" id="VZSF01004023">
    <property type="protein sequence ID" value="NWY54265.1"/>
    <property type="molecule type" value="Genomic_DNA"/>
</dbReference>
<dbReference type="InterPro" id="IPR036068">
    <property type="entry name" value="Nicotinate_pribotase-like_C"/>
</dbReference>
<comment type="function">
    <text evidence="1">Involved in the catabolism of quinolinic acid (QA).</text>
</comment>
<protein>
    <recommendedName>
        <fullName evidence="6">Quinolinate phosphoribosyltransferase [decarboxylating]</fullName>
    </recommendedName>
</protein>
<evidence type="ECO:0000256" key="2">
    <source>
        <dbReference type="ARBA" id="ARBA00004790"/>
    </source>
</evidence>
<dbReference type="GO" id="GO:0034213">
    <property type="term" value="P:quinolinate catabolic process"/>
    <property type="evidence" value="ECO:0007669"/>
    <property type="project" value="TreeGrafter"/>
</dbReference>
<name>A0A7K7FAE9_CHIMN</name>
<evidence type="ECO:0000256" key="5">
    <source>
        <dbReference type="ARBA" id="ARBA00022679"/>
    </source>
</evidence>
<keyword evidence="4" id="KW-0328">Glycosyltransferase</keyword>
<keyword evidence="5" id="KW-0808">Transferase</keyword>
<dbReference type="InterPro" id="IPR022412">
    <property type="entry name" value="Quinolinate_PRibosylTrfase_N"/>
</dbReference>
<feature type="non-terminal residue" evidence="9">
    <location>
        <position position="1"/>
    </location>
</feature>
<evidence type="ECO:0000256" key="4">
    <source>
        <dbReference type="ARBA" id="ARBA00022676"/>
    </source>
</evidence>
<dbReference type="Proteomes" id="UP000557271">
    <property type="component" value="Unassembled WGS sequence"/>
</dbReference>
<dbReference type="InterPro" id="IPR002638">
    <property type="entry name" value="Quinolinate_PRibosylTrfase_C"/>
</dbReference>
<dbReference type="PANTHER" id="PTHR32179:SF3">
    <property type="entry name" value="NICOTINATE-NUCLEOTIDE PYROPHOSPHORYLASE [CARBOXYLATING]"/>
    <property type="match status" value="1"/>
</dbReference>
<reference evidence="9 10" key="1">
    <citation type="submission" date="2019-09" db="EMBL/GenBank/DDBJ databases">
        <title>Bird 10,000 Genomes (B10K) Project - Family phase.</title>
        <authorList>
            <person name="Zhang G."/>
        </authorList>
    </citation>
    <scope>NUCLEOTIDE SEQUENCE [LARGE SCALE GENOMIC DNA]</scope>
    <source>
        <strain evidence="9">B10K-UC-030-51</strain>
    </source>
</reference>
<comment type="pathway">
    <text evidence="2">Cofactor biosynthesis; NAD(+) biosynthesis.</text>
</comment>
<dbReference type="SUPFAM" id="SSF51690">
    <property type="entry name" value="Nicotinate/Quinolinate PRTase C-terminal domain-like"/>
    <property type="match status" value="1"/>
</dbReference>
<feature type="domain" description="Quinolinate phosphoribosyl transferase N-terminal" evidence="8">
    <location>
        <begin position="41"/>
        <end position="113"/>
    </location>
</feature>
<dbReference type="InterPro" id="IPR037128">
    <property type="entry name" value="Quinolinate_PRibosylTase_N_sf"/>
</dbReference>
<evidence type="ECO:0000313" key="10">
    <source>
        <dbReference type="Proteomes" id="UP000557271"/>
    </source>
</evidence>
<dbReference type="Pfam" id="PF01729">
    <property type="entry name" value="QRPTase_C"/>
    <property type="match status" value="1"/>
</dbReference>
<evidence type="ECO:0000313" key="9">
    <source>
        <dbReference type="EMBL" id="NWY54265.1"/>
    </source>
</evidence>
<dbReference type="Pfam" id="PF02749">
    <property type="entry name" value="QRPTase_N"/>
    <property type="match status" value="1"/>
</dbReference>
<comment type="similarity">
    <text evidence="3">Belongs to the NadC/ModD family.</text>
</comment>
<dbReference type="PANTHER" id="PTHR32179">
    <property type="entry name" value="NICOTINATE-NUCLEOTIDE PYROPHOSPHORYLASE [CARBOXYLATING]"/>
    <property type="match status" value="1"/>
</dbReference>
<dbReference type="SUPFAM" id="SSF54675">
    <property type="entry name" value="Nicotinate/Quinolinate PRTase N-terminal domain-like"/>
    <property type="match status" value="1"/>
</dbReference>
<dbReference type="GO" id="GO:0009435">
    <property type="term" value="P:NAD+ biosynthetic process"/>
    <property type="evidence" value="ECO:0007669"/>
    <property type="project" value="UniProtKB-UniPathway"/>
</dbReference>
<evidence type="ECO:0000256" key="6">
    <source>
        <dbReference type="ARBA" id="ARBA00033102"/>
    </source>
</evidence>
<feature type="domain" description="Quinolinate phosphoribosyl transferase C-terminal" evidence="7">
    <location>
        <begin position="115"/>
        <end position="155"/>
    </location>
</feature>
<keyword evidence="10" id="KW-1185">Reference proteome</keyword>
<accession>A0A7K7FAE9</accession>
<feature type="non-terminal residue" evidence="9">
    <location>
        <position position="155"/>
    </location>
</feature>
<evidence type="ECO:0000259" key="7">
    <source>
        <dbReference type="Pfam" id="PF01729"/>
    </source>
</evidence>
<sequence>FPAPDLAAMLPPHKLRSLARAWLDEDAPGPDPSLLAVGLAPRRAQLLSKSPGVLAGSPFAQAAWEEAGCRVGWQVAEGTRLPVGQLVVAQVEGPAAGLLLAERVALNALARCSGVATAAARAVEIAGTRKTTPGFRLAEKYALAVGGAEPHRYAL</sequence>
<evidence type="ECO:0000259" key="8">
    <source>
        <dbReference type="Pfam" id="PF02749"/>
    </source>
</evidence>
<dbReference type="Gene3D" id="3.20.20.70">
    <property type="entry name" value="Aldolase class I"/>
    <property type="match status" value="1"/>
</dbReference>